<dbReference type="Pfam" id="PF01535">
    <property type="entry name" value="PPR"/>
    <property type="match status" value="1"/>
</dbReference>
<organism evidence="4 5">
    <name type="scientific">Ricinus communis</name>
    <name type="common">Castor bean</name>
    <dbReference type="NCBI Taxonomy" id="3988"/>
    <lineage>
        <taxon>Eukaryota</taxon>
        <taxon>Viridiplantae</taxon>
        <taxon>Streptophyta</taxon>
        <taxon>Embryophyta</taxon>
        <taxon>Tracheophyta</taxon>
        <taxon>Spermatophyta</taxon>
        <taxon>Magnoliopsida</taxon>
        <taxon>eudicotyledons</taxon>
        <taxon>Gunneridae</taxon>
        <taxon>Pentapetalae</taxon>
        <taxon>rosids</taxon>
        <taxon>fabids</taxon>
        <taxon>Malpighiales</taxon>
        <taxon>Euphorbiaceae</taxon>
        <taxon>Acalyphoideae</taxon>
        <taxon>Acalypheae</taxon>
        <taxon>Ricinus</taxon>
    </lineage>
</organism>
<evidence type="ECO:0000256" key="2">
    <source>
        <dbReference type="ARBA" id="ARBA00022737"/>
    </source>
</evidence>
<evidence type="ECO:0000313" key="4">
    <source>
        <dbReference type="EMBL" id="EEF45283.1"/>
    </source>
</evidence>
<evidence type="ECO:0000256" key="3">
    <source>
        <dbReference type="PROSITE-ProRule" id="PRU00708"/>
    </source>
</evidence>
<feature type="repeat" description="PPR" evidence="3">
    <location>
        <begin position="290"/>
        <end position="320"/>
    </location>
</feature>
<reference evidence="5" key="1">
    <citation type="journal article" date="2010" name="Nat. Biotechnol.">
        <title>Draft genome sequence of the oilseed species Ricinus communis.</title>
        <authorList>
            <person name="Chan A.P."/>
            <person name="Crabtree J."/>
            <person name="Zhao Q."/>
            <person name="Lorenzi H."/>
            <person name="Orvis J."/>
            <person name="Puiu D."/>
            <person name="Melake-Berhan A."/>
            <person name="Jones K.M."/>
            <person name="Redman J."/>
            <person name="Chen G."/>
            <person name="Cahoon E.B."/>
            <person name="Gedil M."/>
            <person name="Stanke M."/>
            <person name="Haas B.J."/>
            <person name="Wortman J.R."/>
            <person name="Fraser-Liggett C.M."/>
            <person name="Ravel J."/>
            <person name="Rabinowicz P.D."/>
        </authorList>
    </citation>
    <scope>NUCLEOTIDE SEQUENCE [LARGE SCALE GENOMIC DNA]</scope>
    <source>
        <strain evidence="5">cv. Hale</strain>
    </source>
</reference>
<dbReference type="PROSITE" id="PS51375">
    <property type="entry name" value="PPR"/>
    <property type="match status" value="4"/>
</dbReference>
<evidence type="ECO:0000313" key="5">
    <source>
        <dbReference type="Proteomes" id="UP000008311"/>
    </source>
</evidence>
<dbReference type="NCBIfam" id="TIGR00756">
    <property type="entry name" value="PPR"/>
    <property type="match status" value="5"/>
</dbReference>
<dbReference type="eggNOG" id="KOG4197">
    <property type="taxonomic scope" value="Eukaryota"/>
</dbReference>
<gene>
    <name evidence="4" type="ORF">RCOM_0911870</name>
</gene>
<dbReference type="InParanoid" id="B9RTQ1"/>
<dbReference type="FunFam" id="1.25.40.10:FF:000427">
    <property type="entry name" value="Pentatricopeptide repeat-containing protein chloroplastic"/>
    <property type="match status" value="1"/>
</dbReference>
<dbReference type="FunFam" id="1.25.40.10:FF:000475">
    <property type="entry name" value="Pentatricopeptide repeat-containing protein At5g40410, mitochondrial"/>
    <property type="match status" value="1"/>
</dbReference>
<feature type="repeat" description="PPR" evidence="3">
    <location>
        <begin position="321"/>
        <end position="355"/>
    </location>
</feature>
<dbReference type="InterPro" id="IPR002885">
    <property type="entry name" value="PPR_rpt"/>
</dbReference>
<dbReference type="AlphaFoldDB" id="B9RTQ1"/>
<feature type="repeat" description="PPR" evidence="3">
    <location>
        <begin position="189"/>
        <end position="223"/>
    </location>
</feature>
<evidence type="ECO:0000256" key="1">
    <source>
        <dbReference type="ARBA" id="ARBA00006643"/>
    </source>
</evidence>
<dbReference type="PANTHER" id="PTHR47926:SF395">
    <property type="entry name" value="TETRATRICOPEPTIDE-LIKE HELICAL DOMAIN, DYW DOMAIN PROTEIN-RELATED"/>
    <property type="match status" value="1"/>
</dbReference>
<dbReference type="InterPro" id="IPR011990">
    <property type="entry name" value="TPR-like_helical_dom_sf"/>
</dbReference>
<dbReference type="Proteomes" id="UP000008311">
    <property type="component" value="Unassembled WGS sequence"/>
</dbReference>
<dbReference type="InterPro" id="IPR046960">
    <property type="entry name" value="PPR_At4g14850-like_plant"/>
</dbReference>
<comment type="similarity">
    <text evidence="1">Belongs to the PPR family. PCMP-H subfamily.</text>
</comment>
<feature type="repeat" description="PPR" evidence="3">
    <location>
        <begin position="422"/>
        <end position="456"/>
    </location>
</feature>
<keyword evidence="5" id="KW-1185">Reference proteome</keyword>
<name>B9RTQ1_RICCO</name>
<proteinExistence type="inferred from homology"/>
<protein>
    <submittedName>
        <fullName evidence="4">Pentatricopeptide repeat-containing protein, putative</fullName>
    </submittedName>
</protein>
<sequence>MEIMTTITFPTIPLPLNSTTIGTPLIPFLSSSSSSTSLYYLKQVHAQILRSNLSPSIILKLILSSSSSSISSLNYALSVFTHIPTPHPTLSNKLLRALSRSSKPETVLLVYQKIREDGLFGLDKFSFPFILKAAAKIAALNDGMEIHGVLAKLDFYKDPFLQTGLMGMYVGCGKILEARLVFDKMSYRDVVTWSTMINGYYQGGHFDDALQLFEEMRSSNVEPDKMVLSTIISACARAKNLGYGKEVHDLIIENNFALDPHLESGLISLYAGCGCMDMAKELFTNMSSRNLVVSTTMVSGYLKVGRIEDARLIFNQMDEKDLICWSIMISGYAESDQPQEALHLFNEMQFLGIEPDEVTMLSVISACAHLGVLDQAKRIHMFVDKNGFGKALSVNNALIDMYAKCGCLEAARAVFEKMQIRNVISWTSMINAFAIHGDANSALNYFHQMKEENVEPNAVTFPCRSIRKGPENFRIND</sequence>
<dbReference type="PANTHER" id="PTHR47926">
    <property type="entry name" value="PENTATRICOPEPTIDE REPEAT-CONTAINING PROTEIN"/>
    <property type="match status" value="1"/>
</dbReference>
<keyword evidence="2" id="KW-0677">Repeat</keyword>
<dbReference type="FunCoup" id="B9RTQ1">
    <property type="interactions" value="7"/>
</dbReference>
<dbReference type="Gene3D" id="1.25.40.10">
    <property type="entry name" value="Tetratricopeptide repeat domain"/>
    <property type="match status" value="4"/>
</dbReference>
<dbReference type="EMBL" id="EQ973814">
    <property type="protein sequence ID" value="EEF45283.1"/>
    <property type="molecule type" value="Genomic_DNA"/>
</dbReference>
<dbReference type="GO" id="GO:0009451">
    <property type="term" value="P:RNA modification"/>
    <property type="evidence" value="ECO:0007669"/>
    <property type="project" value="InterPro"/>
</dbReference>
<accession>B9RTQ1</accession>
<dbReference type="FunFam" id="1.25.40.10:FF:000333">
    <property type="entry name" value="Pentatricopeptide repeat-containing protein"/>
    <property type="match status" value="1"/>
</dbReference>
<dbReference type="Pfam" id="PF13041">
    <property type="entry name" value="PPR_2"/>
    <property type="match status" value="3"/>
</dbReference>
<dbReference type="GO" id="GO:0003723">
    <property type="term" value="F:RNA binding"/>
    <property type="evidence" value="ECO:0007669"/>
    <property type="project" value="InterPro"/>
</dbReference>